<evidence type="ECO:0000313" key="3">
    <source>
        <dbReference type="Proteomes" id="UP001183246"/>
    </source>
</evidence>
<dbReference type="InterPro" id="IPR025349">
    <property type="entry name" value="DUF4253"/>
</dbReference>
<reference evidence="3" key="1">
    <citation type="submission" date="2023-07" db="EMBL/GenBank/DDBJ databases">
        <title>30 novel species of actinomycetes from the DSMZ collection.</title>
        <authorList>
            <person name="Nouioui I."/>
        </authorList>
    </citation>
    <scope>NUCLEOTIDE SEQUENCE [LARGE SCALE GENOMIC DNA]</scope>
    <source>
        <strain evidence="3">DSM 44938</strain>
    </source>
</reference>
<evidence type="ECO:0000259" key="1">
    <source>
        <dbReference type="Pfam" id="PF14062"/>
    </source>
</evidence>
<sequence length="270" mass="29260">MSLNLRLLSEAGLPSGRVITSGAGNGGVQALWLSDGAASGELWARLRAEHANSGLWPLLLDSWEPATEAFGPWATGELFRERMTSPDAHRPAELLAQWWSEFTAYDEEDDHLSLDQRMDITAPFGQDWPGLVPGRESPADPDDMAAAYAQVLTARQPHARLGLVAAAHGADALAAVGWSGPVNYDNDTGKYAAVVRDWERRFGARVVALGADTLHLSVAAPPTSAAEALPIAAEHFAFCPDNIWQGPHPQTLAAYADRIIDANSWEFWWD</sequence>
<accession>A0ABU2MXC2</accession>
<dbReference type="Proteomes" id="UP001183246">
    <property type="component" value="Unassembled WGS sequence"/>
</dbReference>
<organism evidence="2 3">
    <name type="scientific">Streptomyces litchfieldiae</name>
    <dbReference type="NCBI Taxonomy" id="3075543"/>
    <lineage>
        <taxon>Bacteria</taxon>
        <taxon>Bacillati</taxon>
        <taxon>Actinomycetota</taxon>
        <taxon>Actinomycetes</taxon>
        <taxon>Kitasatosporales</taxon>
        <taxon>Streptomycetaceae</taxon>
        <taxon>Streptomyces</taxon>
    </lineage>
</organism>
<dbReference type="Pfam" id="PF14062">
    <property type="entry name" value="DUF4253"/>
    <property type="match status" value="1"/>
</dbReference>
<gene>
    <name evidence="2" type="ORF">RM590_26090</name>
</gene>
<dbReference type="RefSeq" id="WP_311707171.1">
    <property type="nucleotide sequence ID" value="NZ_JAVREL010000018.1"/>
</dbReference>
<name>A0ABU2MXC2_9ACTN</name>
<evidence type="ECO:0000313" key="2">
    <source>
        <dbReference type="EMBL" id="MDT0346032.1"/>
    </source>
</evidence>
<comment type="caution">
    <text evidence="2">The sequence shown here is derived from an EMBL/GenBank/DDBJ whole genome shotgun (WGS) entry which is preliminary data.</text>
</comment>
<feature type="domain" description="DUF4253" evidence="1">
    <location>
        <begin position="160"/>
        <end position="270"/>
    </location>
</feature>
<protein>
    <submittedName>
        <fullName evidence="2">DUF4253 domain-containing protein</fullName>
    </submittedName>
</protein>
<keyword evidence="3" id="KW-1185">Reference proteome</keyword>
<dbReference type="EMBL" id="JAVREL010000018">
    <property type="protein sequence ID" value="MDT0346032.1"/>
    <property type="molecule type" value="Genomic_DNA"/>
</dbReference>
<proteinExistence type="predicted"/>